<name>A0A512H886_9PROT</name>
<dbReference type="AlphaFoldDB" id="A0A512H886"/>
<reference evidence="2 3" key="1">
    <citation type="submission" date="2019-07" db="EMBL/GenBank/DDBJ databases">
        <title>Whole genome shotgun sequence of Rhodospirillum oryzae NBRC 107573.</title>
        <authorList>
            <person name="Hosoyama A."/>
            <person name="Uohara A."/>
            <person name="Ohji S."/>
            <person name="Ichikawa N."/>
        </authorList>
    </citation>
    <scope>NUCLEOTIDE SEQUENCE [LARGE SCALE GENOMIC DNA]</scope>
    <source>
        <strain evidence="2 3">NBRC 107573</strain>
    </source>
</reference>
<evidence type="ECO:0000313" key="2">
    <source>
        <dbReference type="EMBL" id="GEO81663.1"/>
    </source>
</evidence>
<feature type="region of interest" description="Disordered" evidence="1">
    <location>
        <begin position="79"/>
        <end position="98"/>
    </location>
</feature>
<sequence length="98" mass="10334">MPAPEALGEGCYRLDLGAALASDPGLNARVVLLPVLEARDFRALEIHCDHLPRWFDATLRRLALSAEVTSDAEGVHAHVVPMPPAAGEASTVGEGARP</sequence>
<proteinExistence type="predicted"/>
<organism evidence="2 3">
    <name type="scientific">Pararhodospirillum oryzae</name>
    <dbReference type="NCBI Taxonomy" id="478448"/>
    <lineage>
        <taxon>Bacteria</taxon>
        <taxon>Pseudomonadati</taxon>
        <taxon>Pseudomonadota</taxon>
        <taxon>Alphaproteobacteria</taxon>
        <taxon>Rhodospirillales</taxon>
        <taxon>Rhodospirillaceae</taxon>
        <taxon>Pararhodospirillum</taxon>
    </lineage>
</organism>
<dbReference type="EMBL" id="BJZO01000043">
    <property type="protein sequence ID" value="GEO81663.1"/>
    <property type="molecule type" value="Genomic_DNA"/>
</dbReference>
<evidence type="ECO:0000313" key="3">
    <source>
        <dbReference type="Proteomes" id="UP000321567"/>
    </source>
</evidence>
<dbReference type="InterPro" id="IPR014287">
    <property type="entry name" value="Nase_Fe-Fe_AnfO"/>
</dbReference>
<dbReference type="RefSeq" id="WP_218032787.1">
    <property type="nucleotide sequence ID" value="NZ_BJZO01000043.1"/>
</dbReference>
<evidence type="ECO:0000256" key="1">
    <source>
        <dbReference type="SAM" id="MobiDB-lite"/>
    </source>
</evidence>
<gene>
    <name evidence="2" type="ORF">ROR02_17940</name>
</gene>
<comment type="caution">
    <text evidence="2">The sequence shown here is derived from an EMBL/GenBank/DDBJ whole genome shotgun (WGS) entry which is preliminary data.</text>
</comment>
<keyword evidence="3" id="KW-1185">Reference proteome</keyword>
<accession>A0A512H886</accession>
<dbReference type="Pfam" id="PF09582">
    <property type="entry name" value="AnfO_nitrog"/>
    <property type="match status" value="1"/>
</dbReference>
<dbReference type="Proteomes" id="UP000321567">
    <property type="component" value="Unassembled WGS sequence"/>
</dbReference>
<protein>
    <submittedName>
        <fullName evidence="2">Uncharacterized protein</fullName>
    </submittedName>
</protein>